<evidence type="ECO:0000259" key="13">
    <source>
        <dbReference type="PROSITE" id="PS50885"/>
    </source>
</evidence>
<evidence type="ECO:0000256" key="3">
    <source>
        <dbReference type="ARBA" id="ARBA00012438"/>
    </source>
</evidence>
<feature type="transmembrane region" description="Helical" evidence="11">
    <location>
        <begin position="62"/>
        <end position="82"/>
    </location>
</feature>
<dbReference type="InterPro" id="IPR004358">
    <property type="entry name" value="Sig_transdc_His_kin-like_C"/>
</dbReference>
<proteinExistence type="predicted"/>
<dbReference type="RefSeq" id="WP_068036503.1">
    <property type="nucleotide sequence ID" value="NZ_JAAXOO010000001.1"/>
</dbReference>
<dbReference type="PANTHER" id="PTHR45436">
    <property type="entry name" value="SENSOR HISTIDINE KINASE YKOH"/>
    <property type="match status" value="1"/>
</dbReference>
<evidence type="ECO:0000256" key="11">
    <source>
        <dbReference type="SAM" id="Phobius"/>
    </source>
</evidence>
<dbReference type="Pfam" id="PF02518">
    <property type="entry name" value="HATPase_c"/>
    <property type="match status" value="1"/>
</dbReference>
<reference evidence="14 15" key="1">
    <citation type="submission" date="2020-04" db="EMBL/GenBank/DDBJ databases">
        <title>MicrobeNet Type strains.</title>
        <authorList>
            <person name="Nicholson A.C."/>
        </authorList>
    </citation>
    <scope>NUCLEOTIDE SEQUENCE [LARGE SCALE GENOMIC DNA]</scope>
    <source>
        <strain evidence="14 15">DSM 45078</strain>
    </source>
</reference>
<evidence type="ECO:0000256" key="10">
    <source>
        <dbReference type="ARBA" id="ARBA00023136"/>
    </source>
</evidence>
<evidence type="ECO:0000313" key="15">
    <source>
        <dbReference type="Proteomes" id="UP000565715"/>
    </source>
</evidence>
<name>A0A846XAC7_9NOCA</name>
<evidence type="ECO:0000256" key="6">
    <source>
        <dbReference type="ARBA" id="ARBA00022692"/>
    </source>
</evidence>
<keyword evidence="15" id="KW-1185">Reference proteome</keyword>
<organism evidence="14 15">
    <name type="scientific">Nocardia speluncae</name>
    <dbReference type="NCBI Taxonomy" id="419477"/>
    <lineage>
        <taxon>Bacteria</taxon>
        <taxon>Bacillati</taxon>
        <taxon>Actinomycetota</taxon>
        <taxon>Actinomycetes</taxon>
        <taxon>Mycobacteriales</taxon>
        <taxon>Nocardiaceae</taxon>
        <taxon>Nocardia</taxon>
    </lineage>
</organism>
<protein>
    <recommendedName>
        <fullName evidence="3">histidine kinase</fullName>
        <ecNumber evidence="3">2.7.13.3</ecNumber>
    </recommendedName>
</protein>
<dbReference type="PANTHER" id="PTHR45436:SF5">
    <property type="entry name" value="SENSOR HISTIDINE KINASE TRCS"/>
    <property type="match status" value="1"/>
</dbReference>
<keyword evidence="10 11" id="KW-0472">Membrane</keyword>
<comment type="catalytic activity">
    <reaction evidence="1">
        <text>ATP + protein L-histidine = ADP + protein N-phospho-L-histidine.</text>
        <dbReference type="EC" id="2.7.13.3"/>
    </reaction>
</comment>
<dbReference type="Pfam" id="PF00672">
    <property type="entry name" value="HAMP"/>
    <property type="match status" value="1"/>
</dbReference>
<evidence type="ECO:0000256" key="1">
    <source>
        <dbReference type="ARBA" id="ARBA00000085"/>
    </source>
</evidence>
<dbReference type="SUPFAM" id="SSF47384">
    <property type="entry name" value="Homodimeric domain of signal transducing histidine kinase"/>
    <property type="match status" value="1"/>
</dbReference>
<dbReference type="SUPFAM" id="SSF158472">
    <property type="entry name" value="HAMP domain-like"/>
    <property type="match status" value="1"/>
</dbReference>
<dbReference type="InterPro" id="IPR003594">
    <property type="entry name" value="HATPase_dom"/>
</dbReference>
<keyword evidence="8 11" id="KW-1133">Transmembrane helix</keyword>
<evidence type="ECO:0000256" key="8">
    <source>
        <dbReference type="ARBA" id="ARBA00022989"/>
    </source>
</evidence>
<dbReference type="Proteomes" id="UP000565715">
    <property type="component" value="Unassembled WGS sequence"/>
</dbReference>
<dbReference type="CDD" id="cd06225">
    <property type="entry name" value="HAMP"/>
    <property type="match status" value="1"/>
</dbReference>
<dbReference type="SMART" id="SM00304">
    <property type="entry name" value="HAMP"/>
    <property type="match status" value="1"/>
</dbReference>
<comment type="caution">
    <text evidence="14">The sequence shown here is derived from an EMBL/GenBank/DDBJ whole genome shotgun (WGS) entry which is preliminary data.</text>
</comment>
<feature type="domain" description="Histidine kinase" evidence="12">
    <location>
        <begin position="144"/>
        <end position="353"/>
    </location>
</feature>
<dbReference type="Gene3D" id="6.10.340.10">
    <property type="match status" value="1"/>
</dbReference>
<evidence type="ECO:0000256" key="2">
    <source>
        <dbReference type="ARBA" id="ARBA00004236"/>
    </source>
</evidence>
<keyword evidence="9" id="KW-0902">Two-component regulatory system</keyword>
<dbReference type="CDD" id="cd00082">
    <property type="entry name" value="HisKA"/>
    <property type="match status" value="1"/>
</dbReference>
<accession>A0A846XAC7</accession>
<keyword evidence="5" id="KW-0808">Transferase</keyword>
<dbReference type="InterPro" id="IPR036890">
    <property type="entry name" value="HATPase_C_sf"/>
</dbReference>
<dbReference type="Gene3D" id="3.30.565.10">
    <property type="entry name" value="Histidine kinase-like ATPase, C-terminal domain"/>
    <property type="match status" value="1"/>
</dbReference>
<dbReference type="PROSITE" id="PS50109">
    <property type="entry name" value="HIS_KIN"/>
    <property type="match status" value="1"/>
</dbReference>
<keyword evidence="7 14" id="KW-0418">Kinase</keyword>
<comment type="subcellular location">
    <subcellularLocation>
        <location evidence="2">Cell membrane</location>
    </subcellularLocation>
</comment>
<evidence type="ECO:0000256" key="9">
    <source>
        <dbReference type="ARBA" id="ARBA00023012"/>
    </source>
</evidence>
<dbReference type="SUPFAM" id="SSF55874">
    <property type="entry name" value="ATPase domain of HSP90 chaperone/DNA topoisomerase II/histidine kinase"/>
    <property type="match status" value="1"/>
</dbReference>
<evidence type="ECO:0000256" key="4">
    <source>
        <dbReference type="ARBA" id="ARBA00022553"/>
    </source>
</evidence>
<evidence type="ECO:0000313" key="14">
    <source>
        <dbReference type="EMBL" id="NKY32365.1"/>
    </source>
</evidence>
<dbReference type="SMART" id="SM00388">
    <property type="entry name" value="HisKA"/>
    <property type="match status" value="1"/>
</dbReference>
<dbReference type="PROSITE" id="PS50885">
    <property type="entry name" value="HAMP"/>
    <property type="match status" value="1"/>
</dbReference>
<dbReference type="EMBL" id="JAAXOO010000001">
    <property type="protein sequence ID" value="NKY32365.1"/>
    <property type="molecule type" value="Genomic_DNA"/>
</dbReference>
<dbReference type="Gene3D" id="1.10.287.130">
    <property type="match status" value="1"/>
</dbReference>
<keyword evidence="6 11" id="KW-0812">Transmembrane</keyword>
<feature type="domain" description="HAMP" evidence="13">
    <location>
        <begin position="84"/>
        <end position="136"/>
    </location>
</feature>
<keyword evidence="4" id="KW-0597">Phosphoprotein</keyword>
<evidence type="ECO:0000259" key="12">
    <source>
        <dbReference type="PROSITE" id="PS50109"/>
    </source>
</evidence>
<dbReference type="InterPro" id="IPR003661">
    <property type="entry name" value="HisK_dim/P_dom"/>
</dbReference>
<gene>
    <name evidence="14" type="ORF">HGA13_04655</name>
</gene>
<evidence type="ECO:0000256" key="5">
    <source>
        <dbReference type="ARBA" id="ARBA00022679"/>
    </source>
</evidence>
<dbReference type="GO" id="GO:0000155">
    <property type="term" value="F:phosphorelay sensor kinase activity"/>
    <property type="evidence" value="ECO:0007669"/>
    <property type="project" value="InterPro"/>
</dbReference>
<dbReference type="CDD" id="cd00075">
    <property type="entry name" value="HATPase"/>
    <property type="match status" value="1"/>
</dbReference>
<dbReference type="Pfam" id="PF00512">
    <property type="entry name" value="HisKA"/>
    <property type="match status" value="1"/>
</dbReference>
<evidence type="ECO:0000256" key="7">
    <source>
        <dbReference type="ARBA" id="ARBA00022777"/>
    </source>
</evidence>
<dbReference type="InterPro" id="IPR050428">
    <property type="entry name" value="TCS_sensor_his_kinase"/>
</dbReference>
<dbReference type="InterPro" id="IPR005467">
    <property type="entry name" value="His_kinase_dom"/>
</dbReference>
<dbReference type="InterPro" id="IPR003660">
    <property type="entry name" value="HAMP_dom"/>
</dbReference>
<dbReference type="InterPro" id="IPR036097">
    <property type="entry name" value="HisK_dim/P_sf"/>
</dbReference>
<dbReference type="PRINTS" id="PR00344">
    <property type="entry name" value="BCTRLSENSOR"/>
</dbReference>
<dbReference type="AlphaFoldDB" id="A0A846XAC7"/>
<sequence>MVGITNAARVERGPGRWSLRSRVTTAFAASSGLMALVLVLAVFAVISDESRTFSERLHHRPALLVGCAVAAALVGAAVGVGVSRRMLKPLRDVAEAAALIASGELGTRLPDSNDQDLASTVASFNRMVDSLQRRIDREHRLFGDVSHELRTPMTTLTTAVGVLERSRAELPPRSRQALDLVSAEVEHLRRLLDDLLALARVEAGMHHGDADPVSVGDLLVHTLRDSHRPAELLTVADRVTVLGRKLELERALLNVLKNADRHGGGAVAVTVRRDGPEAVIEIDDAGPGVARADRDRIFERFATSRNSRRSTTGGTGIGLALVAETVSTHRGRVECTERPGGGARFVIRLPAIDREGRHQPVTQS</sequence>
<feature type="transmembrane region" description="Helical" evidence="11">
    <location>
        <begin position="26"/>
        <end position="46"/>
    </location>
</feature>
<dbReference type="GO" id="GO:0005886">
    <property type="term" value="C:plasma membrane"/>
    <property type="evidence" value="ECO:0007669"/>
    <property type="project" value="UniProtKB-SubCell"/>
</dbReference>
<dbReference type="SMART" id="SM00387">
    <property type="entry name" value="HATPase_c"/>
    <property type="match status" value="1"/>
</dbReference>
<dbReference type="EC" id="2.7.13.3" evidence="3"/>